<evidence type="ECO:0000259" key="1">
    <source>
        <dbReference type="Pfam" id="PF00078"/>
    </source>
</evidence>
<organism evidence="2 3">
    <name type="scientific">Paspalum notatum var. saurae</name>
    <dbReference type="NCBI Taxonomy" id="547442"/>
    <lineage>
        <taxon>Eukaryota</taxon>
        <taxon>Viridiplantae</taxon>
        <taxon>Streptophyta</taxon>
        <taxon>Embryophyta</taxon>
        <taxon>Tracheophyta</taxon>
        <taxon>Spermatophyta</taxon>
        <taxon>Magnoliopsida</taxon>
        <taxon>Liliopsida</taxon>
        <taxon>Poales</taxon>
        <taxon>Poaceae</taxon>
        <taxon>PACMAD clade</taxon>
        <taxon>Panicoideae</taxon>
        <taxon>Andropogonodae</taxon>
        <taxon>Paspaleae</taxon>
        <taxon>Paspalinae</taxon>
        <taxon>Paspalum</taxon>
    </lineage>
</organism>
<dbReference type="CDD" id="cd01647">
    <property type="entry name" value="RT_LTR"/>
    <property type="match status" value="1"/>
</dbReference>
<name>A0AAQ3UF16_PASNO</name>
<sequence>MPGKEYDELKKQLDELLEKRFIRRSVSPWGALVLFVNKKDGTLRLCVDYRELNAVTIKNKYPLPRIDDLLNQLKGAKYFSKIDLRSGYH</sequence>
<dbReference type="Proteomes" id="UP001341281">
    <property type="component" value="Chromosome 08"/>
</dbReference>
<reference evidence="2 3" key="1">
    <citation type="submission" date="2024-02" db="EMBL/GenBank/DDBJ databases">
        <title>High-quality chromosome-scale genome assembly of Pensacola bahiagrass (Paspalum notatum Flugge var. saurae).</title>
        <authorList>
            <person name="Vega J.M."/>
            <person name="Podio M."/>
            <person name="Orjuela J."/>
            <person name="Siena L.A."/>
            <person name="Pessino S.C."/>
            <person name="Combes M.C."/>
            <person name="Mariac C."/>
            <person name="Albertini E."/>
            <person name="Pupilli F."/>
            <person name="Ortiz J.P.A."/>
            <person name="Leblanc O."/>
        </authorList>
    </citation>
    <scope>NUCLEOTIDE SEQUENCE [LARGE SCALE GENOMIC DNA]</scope>
    <source>
        <strain evidence="2">R1</strain>
        <tissue evidence="2">Leaf</tissue>
    </source>
</reference>
<dbReference type="EMBL" id="CP144752">
    <property type="protein sequence ID" value="WVZ90439.1"/>
    <property type="molecule type" value="Genomic_DNA"/>
</dbReference>
<evidence type="ECO:0000313" key="2">
    <source>
        <dbReference type="EMBL" id="WVZ90439.1"/>
    </source>
</evidence>
<keyword evidence="3" id="KW-1185">Reference proteome</keyword>
<dbReference type="InterPro" id="IPR032567">
    <property type="entry name" value="RTL1-rel"/>
</dbReference>
<dbReference type="Gene3D" id="3.10.10.10">
    <property type="entry name" value="HIV Type 1 Reverse Transcriptase, subunit A, domain 1"/>
    <property type="match status" value="1"/>
</dbReference>
<dbReference type="Gene3D" id="3.30.70.270">
    <property type="match status" value="1"/>
</dbReference>
<dbReference type="AlphaFoldDB" id="A0AAQ3UF16"/>
<accession>A0AAQ3UF16</accession>
<protein>
    <recommendedName>
        <fullName evidence="1">Reverse transcriptase domain-containing protein</fullName>
    </recommendedName>
</protein>
<dbReference type="InterPro" id="IPR000477">
    <property type="entry name" value="RT_dom"/>
</dbReference>
<evidence type="ECO:0000313" key="3">
    <source>
        <dbReference type="Proteomes" id="UP001341281"/>
    </source>
</evidence>
<feature type="domain" description="Reverse transcriptase" evidence="1">
    <location>
        <begin position="36"/>
        <end position="89"/>
    </location>
</feature>
<dbReference type="InterPro" id="IPR043128">
    <property type="entry name" value="Rev_trsase/Diguanyl_cyclase"/>
</dbReference>
<dbReference type="SUPFAM" id="SSF56672">
    <property type="entry name" value="DNA/RNA polymerases"/>
    <property type="match status" value="1"/>
</dbReference>
<dbReference type="PANTHER" id="PTHR15503:SF45">
    <property type="entry name" value="RNA-DIRECTED DNA POLYMERASE HOMOLOG"/>
    <property type="match status" value="1"/>
</dbReference>
<dbReference type="Pfam" id="PF00078">
    <property type="entry name" value="RVT_1"/>
    <property type="match status" value="1"/>
</dbReference>
<dbReference type="InterPro" id="IPR043502">
    <property type="entry name" value="DNA/RNA_pol_sf"/>
</dbReference>
<gene>
    <name evidence="2" type="ORF">U9M48_036741</name>
</gene>
<dbReference type="PANTHER" id="PTHR15503">
    <property type="entry name" value="LDOC1 RELATED"/>
    <property type="match status" value="1"/>
</dbReference>
<proteinExistence type="predicted"/>